<dbReference type="Proteomes" id="UP001219525">
    <property type="component" value="Unassembled WGS sequence"/>
</dbReference>
<feature type="compositionally biased region" description="Polar residues" evidence="1">
    <location>
        <begin position="29"/>
        <end position="78"/>
    </location>
</feature>
<dbReference type="EMBL" id="JARJCW010000198">
    <property type="protein sequence ID" value="KAJ7187474.1"/>
    <property type="molecule type" value="Genomic_DNA"/>
</dbReference>
<evidence type="ECO:0000313" key="2">
    <source>
        <dbReference type="EMBL" id="KAJ7187474.1"/>
    </source>
</evidence>
<protein>
    <submittedName>
        <fullName evidence="2">Uncharacterized protein</fullName>
    </submittedName>
</protein>
<comment type="caution">
    <text evidence="2">The sequence shown here is derived from an EMBL/GenBank/DDBJ whole genome shotgun (WGS) entry which is preliminary data.</text>
</comment>
<proteinExistence type="predicted"/>
<gene>
    <name evidence="3" type="ORF">GGX14DRAFT_575720</name>
    <name evidence="2" type="ORF">GGX14DRAFT_581050</name>
</gene>
<keyword evidence="4" id="KW-1185">Reference proteome</keyword>
<name>A0AAD6UJK3_9AGAR</name>
<feature type="compositionally biased region" description="Pro residues" evidence="1">
    <location>
        <begin position="15"/>
        <end position="26"/>
    </location>
</feature>
<feature type="compositionally biased region" description="Low complexity" evidence="1">
    <location>
        <begin position="80"/>
        <end position="103"/>
    </location>
</feature>
<organism evidence="2 4">
    <name type="scientific">Mycena pura</name>
    <dbReference type="NCBI Taxonomy" id="153505"/>
    <lineage>
        <taxon>Eukaryota</taxon>
        <taxon>Fungi</taxon>
        <taxon>Dikarya</taxon>
        <taxon>Basidiomycota</taxon>
        <taxon>Agaricomycotina</taxon>
        <taxon>Agaricomycetes</taxon>
        <taxon>Agaricomycetidae</taxon>
        <taxon>Agaricales</taxon>
        <taxon>Marasmiineae</taxon>
        <taxon>Mycenaceae</taxon>
        <taxon>Mycena</taxon>
    </lineage>
</organism>
<dbReference type="EMBL" id="JARJCW010000092">
    <property type="protein sequence ID" value="KAJ7195182.1"/>
    <property type="molecule type" value="Genomic_DNA"/>
</dbReference>
<accession>A0AAD6UJK3</accession>
<feature type="region of interest" description="Disordered" evidence="1">
    <location>
        <begin position="1"/>
        <end position="103"/>
    </location>
</feature>
<sequence length="470" mass="48676">MDSQPLPVVNSIANVPPPIAHPPPAVPETQGNTPAPISSSTRSMSGQTNASFTTMLSRQQTSSTDSLINSLLDTSAPSTPAGKGKNPASAAAPAPTPSGGTTTLKIAPSGKSEAAAAGVKLRSSHNIQLTDLHKGIKRLDANMGAMSARIEGHIADAEDKYSHTTAHLKKLADDIVAAGYGPATMGAFTVKDMLAHPTFRALLDANNASVDAISTMRGEIRSLRSIVDADQASAAKRKRDADDTPARSDDIFLPAVKRITASTIVPANPRLPVALNAVAADAPAAYQPYSGVDAPAAYHPYPTAAPADYHPYPAPAAYHPYSAAVGGISDAPQPNPTYNTTTYQPNPAGGLPNAPPAIPAYHATSTAGPSYVPDAPPSVSAQNTGVEVGPVNWGKDISGQVRGLITRMPRASDIDANAVRDLYAKRIPKNNRYVTAFFPTNVSAIQFVNGWSNGPALGYEKVTAAFSSGN</sequence>
<evidence type="ECO:0000313" key="4">
    <source>
        <dbReference type="Proteomes" id="UP001219525"/>
    </source>
</evidence>
<dbReference type="AlphaFoldDB" id="A0AAD6UJK3"/>
<evidence type="ECO:0000313" key="3">
    <source>
        <dbReference type="EMBL" id="KAJ7195182.1"/>
    </source>
</evidence>
<evidence type="ECO:0000256" key="1">
    <source>
        <dbReference type="SAM" id="MobiDB-lite"/>
    </source>
</evidence>
<reference evidence="2" key="1">
    <citation type="submission" date="2023-03" db="EMBL/GenBank/DDBJ databases">
        <title>Massive genome expansion in bonnet fungi (Mycena s.s.) driven by repeated elements and novel gene families across ecological guilds.</title>
        <authorList>
            <consortium name="Lawrence Berkeley National Laboratory"/>
            <person name="Harder C.B."/>
            <person name="Miyauchi S."/>
            <person name="Viragh M."/>
            <person name="Kuo A."/>
            <person name="Thoen E."/>
            <person name="Andreopoulos B."/>
            <person name="Lu D."/>
            <person name="Skrede I."/>
            <person name="Drula E."/>
            <person name="Henrissat B."/>
            <person name="Morin E."/>
            <person name="Kohler A."/>
            <person name="Barry K."/>
            <person name="LaButti K."/>
            <person name="Morin E."/>
            <person name="Salamov A."/>
            <person name="Lipzen A."/>
            <person name="Mereny Z."/>
            <person name="Hegedus B."/>
            <person name="Baldrian P."/>
            <person name="Stursova M."/>
            <person name="Weitz H."/>
            <person name="Taylor A."/>
            <person name="Grigoriev I.V."/>
            <person name="Nagy L.G."/>
            <person name="Martin F."/>
            <person name="Kauserud H."/>
        </authorList>
    </citation>
    <scope>NUCLEOTIDE SEQUENCE</scope>
    <source>
        <strain evidence="2">9144</strain>
    </source>
</reference>